<proteinExistence type="predicted"/>
<keyword evidence="1" id="KW-0732">Signal</keyword>
<dbReference type="GeneID" id="93166953"/>
<dbReference type="InterPro" id="IPR041183">
    <property type="entry name" value="Cyclophilin-like"/>
</dbReference>
<comment type="caution">
    <text evidence="3">The sequence shown here is derived from an EMBL/GenBank/DDBJ whole genome shotgun (WGS) entry which is preliminary data.</text>
</comment>
<evidence type="ECO:0000256" key="1">
    <source>
        <dbReference type="SAM" id="SignalP"/>
    </source>
</evidence>
<dbReference type="Proteomes" id="UP000037392">
    <property type="component" value="Unassembled WGS sequence"/>
</dbReference>
<evidence type="ECO:0000313" key="4">
    <source>
        <dbReference type="Proteomes" id="UP000037392"/>
    </source>
</evidence>
<evidence type="ECO:0000313" key="3">
    <source>
        <dbReference type="EMBL" id="KMW14365.1"/>
    </source>
</evidence>
<dbReference type="AlphaFoldDB" id="A0A0J9EFI9"/>
<feature type="domain" description="Cyclophilin-like" evidence="2">
    <location>
        <begin position="70"/>
        <end position="177"/>
    </location>
</feature>
<sequence>MFKKINVLLVASLLVLSVAGCSGRSAGTEAQAETEAAAIQSENTVDSGQEGVQAGAVGELPDLEIRFGYDGEPFILRLYDNDTAAEIARDVGEASWNLPIYHYDDFENHEVMQYYDIPGRYTIPSDPETITSERAGEVYYSEPNRMILFYHDAEVTGEYTKVGTIEGTGELSEAVENNPVLEGWSNKIVSIQWAQ</sequence>
<reference evidence="3 4" key="1">
    <citation type="submission" date="2011-04" db="EMBL/GenBank/DDBJ databases">
        <title>The Genome Sequence of Clostridium citroniae WAL-19142.</title>
        <authorList>
            <consortium name="The Broad Institute Genome Sequencing Platform"/>
            <person name="Earl A."/>
            <person name="Ward D."/>
            <person name="Feldgarden M."/>
            <person name="Gevers D."/>
            <person name="Warren Y.A."/>
            <person name="Tyrrell K.L."/>
            <person name="Citron D.M."/>
            <person name="Goldstein E.J."/>
            <person name="Daigneault M."/>
            <person name="Allen-Vercoe E."/>
            <person name="Young S.K."/>
            <person name="Zeng Q."/>
            <person name="Gargeya S."/>
            <person name="Fitzgerald M."/>
            <person name="Haas B."/>
            <person name="Abouelleil A."/>
            <person name="Alvarado L."/>
            <person name="Arachchi H.M."/>
            <person name="Berlin A."/>
            <person name="Brown A."/>
            <person name="Chapman S.B."/>
            <person name="Chen Z."/>
            <person name="Dunbar C."/>
            <person name="Freedman E."/>
            <person name="Gearin G."/>
            <person name="Gellesch M."/>
            <person name="Goldberg J."/>
            <person name="Griggs A."/>
            <person name="Gujja S."/>
            <person name="Heilman E.R."/>
            <person name="Heiman D."/>
            <person name="Howarth C."/>
            <person name="Larson L."/>
            <person name="Lui A."/>
            <person name="MacDonald P.J."/>
            <person name="Mehta T."/>
            <person name="Montmayeur A."/>
            <person name="Murphy C."/>
            <person name="Neiman D."/>
            <person name="Pearson M."/>
            <person name="Priest M."/>
            <person name="Roberts A."/>
            <person name="Saif S."/>
            <person name="Shea T."/>
            <person name="Shenoy N."/>
            <person name="Sisk P."/>
            <person name="Stolte C."/>
            <person name="Sykes S."/>
            <person name="White J."/>
            <person name="Yandava C."/>
            <person name="Wortman J."/>
            <person name="Nusbaum C."/>
            <person name="Birren B."/>
        </authorList>
    </citation>
    <scope>NUCLEOTIDE SEQUENCE [LARGE SCALE GENOMIC DNA]</scope>
    <source>
        <strain evidence="3 4">WAL-19142</strain>
    </source>
</reference>
<organism evidence="3 4">
    <name type="scientific">[Clostridium] citroniae WAL-19142</name>
    <dbReference type="NCBI Taxonomy" id="742734"/>
    <lineage>
        <taxon>Bacteria</taxon>
        <taxon>Bacillati</taxon>
        <taxon>Bacillota</taxon>
        <taxon>Clostridia</taxon>
        <taxon>Lachnospirales</taxon>
        <taxon>Lachnospiraceae</taxon>
        <taxon>Enterocloster</taxon>
    </lineage>
</organism>
<dbReference type="RefSeq" id="WP_048930890.1">
    <property type="nucleotide sequence ID" value="NZ_KQ235883.1"/>
</dbReference>
<dbReference type="EMBL" id="ADLK01000038">
    <property type="protein sequence ID" value="KMW14365.1"/>
    <property type="molecule type" value="Genomic_DNA"/>
</dbReference>
<accession>A0A0J9EFI9</accession>
<dbReference type="PATRIC" id="fig|742734.4.peg.5170"/>
<dbReference type="Pfam" id="PF18050">
    <property type="entry name" value="Cyclophil_like2"/>
    <property type="match status" value="1"/>
</dbReference>
<evidence type="ECO:0000259" key="2">
    <source>
        <dbReference type="Pfam" id="PF18050"/>
    </source>
</evidence>
<gene>
    <name evidence="3" type="ORF">HMPREF9470_04826</name>
</gene>
<feature type="chain" id="PRO_5039124589" description="Cyclophilin-like domain-containing protein" evidence="1">
    <location>
        <begin position="27"/>
        <end position="195"/>
    </location>
</feature>
<name>A0A0J9EFI9_9FIRM</name>
<dbReference type="PROSITE" id="PS51257">
    <property type="entry name" value="PROKAR_LIPOPROTEIN"/>
    <property type="match status" value="1"/>
</dbReference>
<feature type="signal peptide" evidence="1">
    <location>
        <begin position="1"/>
        <end position="26"/>
    </location>
</feature>
<protein>
    <recommendedName>
        <fullName evidence="2">Cyclophilin-like domain-containing protein</fullName>
    </recommendedName>
</protein>